<organism evidence="1 2">
    <name type="scientific">Streptacidiphilus alkalitolerans</name>
    <dbReference type="NCBI Taxonomy" id="3342712"/>
    <lineage>
        <taxon>Bacteria</taxon>
        <taxon>Bacillati</taxon>
        <taxon>Actinomycetota</taxon>
        <taxon>Actinomycetes</taxon>
        <taxon>Kitasatosporales</taxon>
        <taxon>Streptomycetaceae</taxon>
        <taxon>Streptacidiphilus</taxon>
    </lineage>
</organism>
<protein>
    <submittedName>
        <fullName evidence="1">DUF1349 domain-containing protein</fullName>
    </submittedName>
</protein>
<keyword evidence="2" id="KW-1185">Reference proteome</keyword>
<comment type="caution">
    <text evidence="1">The sequence shown here is derived from an EMBL/GenBank/DDBJ whole genome shotgun (WGS) entry which is preliminary data.</text>
</comment>
<dbReference type="EMBL" id="JBHEZX010000021">
    <property type="protein sequence ID" value="MFC1414100.1"/>
    <property type="molecule type" value="Genomic_DNA"/>
</dbReference>
<dbReference type="InterPro" id="IPR012334">
    <property type="entry name" value="Pectin_lyas_fold"/>
</dbReference>
<dbReference type="SUPFAM" id="SSF49899">
    <property type="entry name" value="Concanavalin A-like lectins/glucanases"/>
    <property type="match status" value="3"/>
</dbReference>
<dbReference type="RefSeq" id="WP_380517091.1">
    <property type="nucleotide sequence ID" value="NZ_JBHEZX010000021.1"/>
</dbReference>
<proteinExistence type="predicted"/>
<dbReference type="Gene3D" id="2.60.120.200">
    <property type="match status" value="3"/>
</dbReference>
<dbReference type="InterPro" id="IPR006626">
    <property type="entry name" value="PbH1"/>
</dbReference>
<accession>A0ABV6VK43</accession>
<dbReference type="PANTHER" id="PTHR36453:SF1">
    <property type="entry name" value="RIGHT HANDED BETA HELIX DOMAIN-CONTAINING PROTEIN"/>
    <property type="match status" value="1"/>
</dbReference>
<dbReference type="Gene3D" id="2.160.20.10">
    <property type="entry name" value="Single-stranded right-handed beta-helix, Pectin lyase-like"/>
    <property type="match status" value="1"/>
</dbReference>
<evidence type="ECO:0000313" key="1">
    <source>
        <dbReference type="EMBL" id="MFC1414100.1"/>
    </source>
</evidence>
<dbReference type="InterPro" id="IPR011050">
    <property type="entry name" value="Pectin_lyase_fold/virulence"/>
</dbReference>
<name>A0ABV6VK43_9ACTN</name>
<gene>
    <name evidence="1" type="ORF">ACEZDG_33045</name>
</gene>
<dbReference type="PANTHER" id="PTHR36453">
    <property type="entry name" value="SECRETED PROTEIN-RELATED"/>
    <property type="match status" value="1"/>
</dbReference>
<dbReference type="Proteomes" id="UP001592582">
    <property type="component" value="Unassembled WGS sequence"/>
</dbReference>
<dbReference type="InterPro" id="IPR013320">
    <property type="entry name" value="ConA-like_dom_sf"/>
</dbReference>
<reference evidence="1 2" key="1">
    <citation type="submission" date="2024-09" db="EMBL/GenBank/DDBJ databases">
        <authorList>
            <person name="Lee S.D."/>
        </authorList>
    </citation>
    <scope>NUCLEOTIDE SEQUENCE [LARGE SCALE GENOMIC DNA]</scope>
    <source>
        <strain evidence="1 2">N1-1</strain>
    </source>
</reference>
<sequence>MAHRRTIWRARTAAGAALSLILTLGGAVGGTLPVTSAEAATTTTLYASPGGSGSACTSAAPCSIQGAQTQVRSLDGSMTGDIDVQLAGGTYPLTSTWAFTGADSATNGHSITWQAAPGQTPVITGGSQLTGWTQSDATKNIWTTHLPAGVTTRDLWINGRRVPLAQDGTLPSGTSQTSTGYTVPGNTLQSLSDPDDLQFELFPGNWVHDVCGVSTITGTTSSTTITMDQPCYSIARSSGYISLGLPSAVENNPSFLNGPDQWAFNSSTGQVWLVPPTGVALASADVEAGSVATLVSLNGTEAAPVTGVTFSGLTFDDTTWPKVDTGYGFPEIQADVMFPDASCATEFSPDSFIGGGSGSSHDGLPFGACNVTMPAAVQVHAGRQVALTGDTFTNLGTAGVSYDGGTQHSQITGNTFTDIGGNGIQVGSVANPNQSDAALIDSDDTVNDNYINAAADEYQGGVGIWSGYTSNLTIAHNSIENLDYSGVSTGWGWGSTDTLPTIDAGLQVVDNYISDTNHTRSDGGGLYSLGPQPGAVMSGNYLTDPNSTSTFAMYLDQGSSDWALSDNVASNYSIPTFNNRNSWDPCNTMTISTTYITGGLMNGGSCVATTGTVNDVTGIPALRIENNAGLEPAYADLAGVTAPFKTYATGDAGFDQDTGTYTIDAAGTDVWQGTDQYGAIYAPAAFGTSSTATVQVSALAATATGSQAGLMVRDSVPGAGTAHGYATLAATTTGVSLRWDSDSNGGLDQALNAGTTTAPQWLRVTRNGNSVTGAYSTDGTTWHTVGTATLSGAQASEDIGMYASSGAAGTRGHATFSGFSVTGPHLLPFASTQATILQNTDPNTTENPAPYTIDAAGAGPWKSCCQMTDQYGALYQPAAAGTQSTTTVQVTAQSDTNPWAMAGVMIRDSIAGSPGSQGYAALAVTPGHGVSLFNDSDASGYLDQVQSSAATVTAPVWLRLTRNGNTVTGAYSEDESTWTTVGSATLTGAASTEDAGMFATSFASGVTSHTAFAGFSVTTAPLQAYASTTATVLQGTATDEIDASGAGPWKSSGQDTDQYAALYQPGAAGTAHTTMVRVTGQTNTNPWAMAGLMIRDNMTGSPGSLGYAALALTPGHGVSMLWDGDSSGYLDSVQSSAAQVTAPVWLRLVRNGNSLTGSYSTDDQAWTTVATVTLTGATSTEDVGLFASAFQSGQTTQATFSGFTP</sequence>
<evidence type="ECO:0000313" key="2">
    <source>
        <dbReference type="Proteomes" id="UP001592582"/>
    </source>
</evidence>
<dbReference type="SUPFAM" id="SSF51126">
    <property type="entry name" value="Pectin lyase-like"/>
    <property type="match status" value="1"/>
</dbReference>
<dbReference type="SMART" id="SM00710">
    <property type="entry name" value="PbH1"/>
    <property type="match status" value="5"/>
</dbReference>